<gene>
    <name evidence="1" type="primary">LOC107792018</name>
</gene>
<dbReference type="KEGG" id="nta:107792018"/>
<dbReference type="PANTHER" id="PTHR33240:SF15">
    <property type="entry name" value="GAG-PRO-LIKE PROTEIN"/>
    <property type="match status" value="1"/>
</dbReference>
<reference evidence="1" key="1">
    <citation type="submission" date="2025-08" db="UniProtKB">
        <authorList>
            <consortium name="RefSeq"/>
        </authorList>
    </citation>
    <scope>IDENTIFICATION</scope>
</reference>
<proteinExistence type="predicted"/>
<dbReference type="PANTHER" id="PTHR33240">
    <property type="entry name" value="OS08G0508500 PROTEIN"/>
    <property type="match status" value="1"/>
</dbReference>
<dbReference type="Gene3D" id="3.10.10.10">
    <property type="entry name" value="HIV Type 1 Reverse Transcriptase, subunit A, domain 1"/>
    <property type="match status" value="1"/>
</dbReference>
<organism evidence="1">
    <name type="scientific">Nicotiana tabacum</name>
    <name type="common">Common tobacco</name>
    <dbReference type="NCBI Taxonomy" id="4097"/>
    <lineage>
        <taxon>Eukaryota</taxon>
        <taxon>Viridiplantae</taxon>
        <taxon>Streptophyta</taxon>
        <taxon>Embryophyta</taxon>
        <taxon>Tracheophyta</taxon>
        <taxon>Spermatophyta</taxon>
        <taxon>Magnoliopsida</taxon>
        <taxon>eudicotyledons</taxon>
        <taxon>Gunneridae</taxon>
        <taxon>Pentapetalae</taxon>
        <taxon>asterids</taxon>
        <taxon>lamiids</taxon>
        <taxon>Solanales</taxon>
        <taxon>Solanaceae</taxon>
        <taxon>Nicotianoideae</taxon>
        <taxon>Nicotianeae</taxon>
        <taxon>Nicotiana</taxon>
    </lineage>
</organism>
<evidence type="ECO:0000313" key="1">
    <source>
        <dbReference type="RefSeq" id="XP_016469676.1"/>
    </source>
</evidence>
<dbReference type="AlphaFoldDB" id="A0A1S3ZZD6"/>
<protein>
    <submittedName>
        <fullName evidence="1">Uncharacterized protein</fullName>
    </submittedName>
</protein>
<dbReference type="OrthoDB" id="992454at2759"/>
<dbReference type="PaxDb" id="4097-A0A1S3ZZD6"/>
<sequence length="333" mass="38517">MANMVGKVLESHKITFHEDELPANGLSHNKALHITLQYKDKFIARVLIDGGSILNICPLTNLKSLGIGIPEVLDISSTYNLLLGRPWMHVARAVSSTLHQAMKFEWNHQETTQHEESDSEDWENDVVHEEIVREVESFENKPKSNLEEIEVVNLGDSETVNETRISIYRSPSKKKEYTRFLKEYEDIFSWSYDDMMGLSTSTVAYKLPINPMCPPVKQKLRKIKPDMRLKIKEEVTKKIKAKVLRVVEYPTWIANIVPVLEEWATKNTKILTYLYCVQDLIKRFTKIECKHVPRIHSEFADALATLSTMIQHPDKNYIDPILIDIYKKLAYCA</sequence>
<dbReference type="RefSeq" id="XP_016469676.1">
    <property type="nucleotide sequence ID" value="XM_016614190.1"/>
</dbReference>
<accession>A0A1S3ZZD6</accession>
<name>A0A1S3ZZD6_TOBAC</name>
<dbReference type="OMA" id="MWAEVEL"/>